<comment type="catalytic activity">
    <reaction evidence="5 7">
        <text>AMP + ATP = 2 ADP</text>
        <dbReference type="Rhea" id="RHEA:12973"/>
        <dbReference type="ChEBI" id="CHEBI:30616"/>
        <dbReference type="ChEBI" id="CHEBI:456215"/>
        <dbReference type="ChEBI" id="CHEBI:456216"/>
        <dbReference type="EC" id="2.7.4.3"/>
    </reaction>
</comment>
<feature type="binding site" evidence="5">
    <location>
        <position position="134"/>
    </location>
    <ligand>
        <name>AMP</name>
        <dbReference type="ChEBI" id="CHEBI:456215"/>
    </ligand>
</feature>
<accession>A0A1G6GM59</accession>
<dbReference type="GO" id="GO:0005524">
    <property type="term" value="F:ATP binding"/>
    <property type="evidence" value="ECO:0007669"/>
    <property type="project" value="UniProtKB-UniRule"/>
</dbReference>
<dbReference type="Pfam" id="PF00406">
    <property type="entry name" value="ADK"/>
    <property type="match status" value="2"/>
</dbReference>
<dbReference type="InterPro" id="IPR027417">
    <property type="entry name" value="P-loop_NTPase"/>
</dbReference>
<feature type="binding site" evidence="5">
    <location>
        <position position="321"/>
    </location>
    <ligand>
        <name>ATP</name>
        <dbReference type="ChEBI" id="CHEBI:30616"/>
    </ligand>
</feature>
<comment type="similarity">
    <text evidence="5 6">Belongs to the adenylate kinase family.</text>
</comment>
<sequence>MLNIALFGPPGAGKGTQSEFLIKKYNLFYISTGDLLRNELANKTKLGLDAEHIIASGGLVSDEIIVQIIENTITENPNANGFLFDGFPRTNIQAYILEGLMIKLNTSLNRLISIKLDEEISVQRLLNRGITSGRSDDNETVVRTRLREYTEKTLPVLQFYKDKGVYLEVDGSQEIGKVTSDIDDIIQSELSKSLFNIVLFGSPGSGRSTQGKAIAKAFGLEYVSTGEMLKEELKNDPEVTLKYLEIIERGEFVPDEVVVQLIEKKLAKTKNAKGFLFKGFPRNLVQSYILDGLLKKHGSSVSQCIELDVPVLEVIRRIDERSHSTADVSYYTTTSKIVKRLQIYENKTIPVIEKYNQLHEVIKVNGVGTLEEVFQRLSFEIQNGIKNMR</sequence>
<feature type="binding site" evidence="5">
    <location>
        <position position="93"/>
    </location>
    <ligand>
        <name>AMP</name>
        <dbReference type="ChEBI" id="CHEBI:456215"/>
    </ligand>
</feature>
<keyword evidence="5" id="KW-0963">Cytoplasm</keyword>
<comment type="subcellular location">
    <subcellularLocation>
        <location evidence="5 7">Cytoplasm</location>
    </subcellularLocation>
</comment>
<dbReference type="NCBIfam" id="NF011100">
    <property type="entry name" value="PRK14527.1"/>
    <property type="match status" value="1"/>
</dbReference>
<feature type="binding site" evidence="5">
    <location>
        <position position="286"/>
    </location>
    <ligand>
        <name>AMP</name>
        <dbReference type="ChEBI" id="CHEBI:456215"/>
    </ligand>
</feature>
<dbReference type="HAMAP" id="MF_00235">
    <property type="entry name" value="Adenylate_kinase_Adk"/>
    <property type="match status" value="2"/>
</dbReference>
<dbReference type="NCBIfam" id="NF001381">
    <property type="entry name" value="PRK00279.1-3"/>
    <property type="match status" value="1"/>
</dbReference>
<comment type="subunit">
    <text evidence="5 7">Monomer.</text>
</comment>
<dbReference type="GO" id="GO:0004017">
    <property type="term" value="F:AMP kinase activity"/>
    <property type="evidence" value="ECO:0007669"/>
    <property type="project" value="UniProtKB-UniRule"/>
</dbReference>
<proteinExistence type="inferred from homology"/>
<dbReference type="GO" id="GO:0044209">
    <property type="term" value="P:AMP salvage"/>
    <property type="evidence" value="ECO:0007669"/>
    <property type="project" value="UniProtKB-UniRule"/>
</dbReference>
<feature type="binding site" evidence="5">
    <location>
        <position position="145"/>
    </location>
    <ligand>
        <name>AMP</name>
        <dbReference type="ChEBI" id="CHEBI:456215"/>
    </ligand>
</feature>
<comment type="function">
    <text evidence="5">Catalyzes the reversible transfer of the terminal phosphate group between ATP and AMP. Plays an important role in cellular energy homeostasis and in adenine nucleotide metabolism.</text>
</comment>
<feature type="binding site" evidence="5">
    <location>
        <begin position="279"/>
        <end position="282"/>
    </location>
    <ligand>
        <name>AMP</name>
        <dbReference type="ChEBI" id="CHEBI:456215"/>
    </ligand>
</feature>
<feature type="binding site" evidence="5">
    <location>
        <begin position="86"/>
        <end position="89"/>
    </location>
    <ligand>
        <name>AMP</name>
        <dbReference type="ChEBI" id="CHEBI:456215"/>
    </ligand>
</feature>
<comment type="domain">
    <text evidence="5">Consists of three domains, a large central CORE domain and two small peripheral domains, NMPbind and LID, which undergo movements during catalysis. The LID domain closes over the site of phosphoryl transfer upon ATP binding. Assembling and dissambling the active center during each catalytic cycle provides an effective means to prevent ATP hydrolysis.</text>
</comment>
<dbReference type="Proteomes" id="UP000199452">
    <property type="component" value="Unassembled WGS sequence"/>
</dbReference>
<keyword evidence="1 5" id="KW-0808">Transferase</keyword>
<keyword evidence="4 5" id="KW-0418">Kinase</keyword>
<dbReference type="NCBIfam" id="NF011105">
    <property type="entry name" value="PRK14532.1"/>
    <property type="match status" value="1"/>
</dbReference>
<dbReference type="Gene3D" id="3.40.50.300">
    <property type="entry name" value="P-loop containing nucleotide triphosphate hydrolases"/>
    <property type="match status" value="2"/>
</dbReference>
<evidence type="ECO:0000256" key="5">
    <source>
        <dbReference type="HAMAP-Rule" id="MF_00235"/>
    </source>
</evidence>
<feature type="binding site" evidence="5">
    <location>
        <begin position="11"/>
        <end position="16"/>
    </location>
    <ligand>
        <name>ATP</name>
        <dbReference type="ChEBI" id="CHEBI:30616"/>
    </ligand>
</feature>
<feature type="binding site" evidence="5">
    <location>
        <position position="128"/>
    </location>
    <ligand>
        <name>ATP</name>
        <dbReference type="ChEBI" id="CHEBI:30616"/>
    </ligand>
</feature>
<feature type="region of interest" description="NMP" evidence="5">
    <location>
        <begin position="224"/>
        <end position="253"/>
    </location>
</feature>
<dbReference type="GO" id="GO:0005737">
    <property type="term" value="C:cytoplasm"/>
    <property type="evidence" value="ECO:0007669"/>
    <property type="project" value="UniProtKB-SubCell"/>
</dbReference>
<dbReference type="EC" id="2.7.4.3" evidence="5 7"/>
<dbReference type="CDD" id="cd01428">
    <property type="entry name" value="ADK"/>
    <property type="match status" value="2"/>
</dbReference>
<gene>
    <name evidence="5" type="primary">adk</name>
    <name evidence="8" type="ORF">SAMN05216323_100256</name>
</gene>
<dbReference type="SUPFAM" id="SSF52540">
    <property type="entry name" value="P-loop containing nucleoside triphosphate hydrolases"/>
    <property type="match status" value="2"/>
</dbReference>
<dbReference type="NCBIfam" id="NF011104">
    <property type="entry name" value="PRK14531.1"/>
    <property type="match status" value="1"/>
</dbReference>
<dbReference type="UniPathway" id="UPA00588">
    <property type="reaction ID" value="UER00649"/>
</dbReference>
<feature type="binding site" evidence="5">
    <location>
        <position position="340"/>
    </location>
    <ligand>
        <name>AMP</name>
        <dbReference type="ChEBI" id="CHEBI:456215"/>
    </ligand>
</feature>
<evidence type="ECO:0000256" key="6">
    <source>
        <dbReference type="RuleBase" id="RU003330"/>
    </source>
</evidence>
<dbReference type="InterPro" id="IPR000850">
    <property type="entry name" value="Adenylat/UMP-CMP_kin"/>
</dbReference>
<evidence type="ECO:0000256" key="3">
    <source>
        <dbReference type="ARBA" id="ARBA00022741"/>
    </source>
</evidence>
<dbReference type="OrthoDB" id="9805030at2"/>
<evidence type="ECO:0000313" key="9">
    <source>
        <dbReference type="Proteomes" id="UP000199452"/>
    </source>
</evidence>
<evidence type="ECO:0000256" key="7">
    <source>
        <dbReference type="RuleBase" id="RU003331"/>
    </source>
</evidence>
<dbReference type="AlphaFoldDB" id="A0A1G6GM59"/>
<dbReference type="RefSeq" id="WP_092434393.1">
    <property type="nucleotide sequence ID" value="NZ_FMYP01000002.1"/>
</dbReference>
<dbReference type="InterPro" id="IPR033690">
    <property type="entry name" value="Adenylat_kinase_CS"/>
</dbReference>
<name>A0A1G6GM59_9BACT</name>
<evidence type="ECO:0000313" key="8">
    <source>
        <dbReference type="EMBL" id="SDB83098.1"/>
    </source>
</evidence>
<dbReference type="STRING" id="1640674.SAMN05216323_100256"/>
<comment type="caution">
    <text evidence="5">Lacks conserved residue(s) required for the propagation of feature annotation.</text>
</comment>
<keyword evidence="3 5" id="KW-0547">Nucleotide-binding</keyword>
<evidence type="ECO:0000256" key="4">
    <source>
        <dbReference type="ARBA" id="ARBA00022777"/>
    </source>
</evidence>
<keyword evidence="5 7" id="KW-0067">ATP-binding</keyword>
<feature type="binding site" evidence="5">
    <location>
        <position position="225"/>
    </location>
    <ligand>
        <name>AMP</name>
        <dbReference type="ChEBI" id="CHEBI:456215"/>
    </ligand>
</feature>
<comment type="pathway">
    <text evidence="5">Purine metabolism; AMP biosynthesis via salvage pathway; AMP from ADP: step 1/1.</text>
</comment>
<dbReference type="PROSITE" id="PS00113">
    <property type="entry name" value="ADENYLATE_KINASE"/>
    <property type="match status" value="1"/>
</dbReference>
<reference evidence="8 9" key="1">
    <citation type="submission" date="2016-09" db="EMBL/GenBank/DDBJ databases">
        <authorList>
            <person name="Capua I."/>
            <person name="De Benedictis P."/>
            <person name="Joannis T."/>
            <person name="Lombin L.H."/>
            <person name="Cattoli G."/>
        </authorList>
    </citation>
    <scope>NUCLEOTIDE SEQUENCE [LARGE SCALE GENOMIC DNA]</scope>
    <source>
        <strain evidence="8 9">A7P-90m</strain>
    </source>
</reference>
<feature type="binding site" evidence="5">
    <location>
        <position position="173"/>
    </location>
    <ligand>
        <name>ATP</name>
        <dbReference type="ChEBI" id="CHEBI:30616"/>
    </ligand>
</feature>
<feature type="binding site" evidence="5">
    <location>
        <position position="368"/>
    </location>
    <ligand>
        <name>ATP</name>
        <dbReference type="ChEBI" id="CHEBI:30616"/>
    </ligand>
</feature>
<feature type="binding site" evidence="5">
    <location>
        <begin position="251"/>
        <end position="253"/>
    </location>
    <ligand>
        <name>AMP</name>
        <dbReference type="ChEBI" id="CHEBI:456215"/>
    </ligand>
</feature>
<feature type="binding site" evidence="5">
    <location>
        <position position="32"/>
    </location>
    <ligand>
        <name>AMP</name>
        <dbReference type="ChEBI" id="CHEBI:456215"/>
    </ligand>
</feature>
<organism evidence="8 9">
    <name type="scientific">Williamwhitmania taraxaci</name>
    <dbReference type="NCBI Taxonomy" id="1640674"/>
    <lineage>
        <taxon>Bacteria</taxon>
        <taxon>Pseudomonadati</taxon>
        <taxon>Bacteroidota</taxon>
        <taxon>Bacteroidia</taxon>
        <taxon>Bacteroidales</taxon>
        <taxon>Williamwhitmaniaceae</taxon>
        <taxon>Williamwhitmania</taxon>
    </lineage>
</organism>
<evidence type="ECO:0000256" key="2">
    <source>
        <dbReference type="ARBA" id="ARBA00022727"/>
    </source>
</evidence>
<protein>
    <recommendedName>
        <fullName evidence="5 7">Adenylate kinase</fullName>
        <shortName evidence="5">AK</shortName>
        <ecNumber evidence="5 7">2.7.4.3</ecNumber>
    </recommendedName>
    <alternativeName>
        <fullName evidence="5">ATP-AMP transphosphorylase</fullName>
    </alternativeName>
    <alternativeName>
        <fullName evidence="5">ATP:AMP phosphotransferase</fullName>
    </alternativeName>
    <alternativeName>
        <fullName evidence="5">Adenylate monophosphate kinase</fullName>
    </alternativeName>
</protein>
<feature type="region of interest" description="NMP" evidence="5">
    <location>
        <begin position="31"/>
        <end position="60"/>
    </location>
</feature>
<dbReference type="EMBL" id="FMYP01000002">
    <property type="protein sequence ID" value="SDB83098.1"/>
    <property type="molecule type" value="Genomic_DNA"/>
</dbReference>
<dbReference type="PANTHER" id="PTHR23359">
    <property type="entry name" value="NUCLEOTIDE KINASE"/>
    <property type="match status" value="1"/>
</dbReference>
<feature type="binding site" evidence="5">
    <location>
        <position position="37"/>
    </location>
    <ligand>
        <name>AMP</name>
        <dbReference type="ChEBI" id="CHEBI:456215"/>
    </ligand>
</feature>
<feature type="binding site" evidence="5">
    <location>
        <begin position="58"/>
        <end position="60"/>
    </location>
    <ligand>
        <name>AMP</name>
        <dbReference type="ChEBI" id="CHEBI:456215"/>
    </ligand>
</feature>
<dbReference type="PRINTS" id="PR00094">
    <property type="entry name" value="ADENYLTKNASE"/>
</dbReference>
<evidence type="ECO:0000256" key="1">
    <source>
        <dbReference type="ARBA" id="ARBA00022679"/>
    </source>
</evidence>
<keyword evidence="9" id="KW-1185">Reference proteome</keyword>
<keyword evidence="2 5" id="KW-0545">Nucleotide biosynthesis</keyword>